<organism evidence="3 4">
    <name type="scientific">Cannabis sativa</name>
    <name type="common">Hemp</name>
    <name type="synonym">Marijuana</name>
    <dbReference type="NCBI Taxonomy" id="3483"/>
    <lineage>
        <taxon>Eukaryota</taxon>
        <taxon>Viridiplantae</taxon>
        <taxon>Streptophyta</taxon>
        <taxon>Embryophyta</taxon>
        <taxon>Tracheophyta</taxon>
        <taxon>Spermatophyta</taxon>
        <taxon>Magnoliopsida</taxon>
        <taxon>eudicotyledons</taxon>
        <taxon>Gunneridae</taxon>
        <taxon>Pentapetalae</taxon>
        <taxon>rosids</taxon>
        <taxon>fabids</taxon>
        <taxon>Rosales</taxon>
        <taxon>Cannabaceae</taxon>
        <taxon>Cannabis</taxon>
    </lineage>
</organism>
<dbReference type="EnsemblPlants" id="evm.model.01.2400">
    <property type="protein sequence ID" value="cds.evm.model.01.2400"/>
    <property type="gene ID" value="evm.TU.01.2400"/>
</dbReference>
<keyword evidence="4" id="KW-1185">Reference proteome</keyword>
<feature type="coiled-coil region" evidence="1">
    <location>
        <begin position="38"/>
        <end position="72"/>
    </location>
</feature>
<evidence type="ECO:0000256" key="2">
    <source>
        <dbReference type="SAM" id="MobiDB-lite"/>
    </source>
</evidence>
<keyword evidence="1" id="KW-0175">Coiled coil</keyword>
<dbReference type="AlphaFoldDB" id="A0A803NL13"/>
<proteinExistence type="predicted"/>
<reference evidence="3" key="2">
    <citation type="submission" date="2021-03" db="UniProtKB">
        <authorList>
            <consortium name="EnsemblPlants"/>
        </authorList>
    </citation>
    <scope>IDENTIFICATION</scope>
</reference>
<feature type="compositionally biased region" description="Acidic residues" evidence="2">
    <location>
        <begin position="1"/>
        <end position="18"/>
    </location>
</feature>
<reference evidence="3" key="1">
    <citation type="submission" date="2018-11" db="EMBL/GenBank/DDBJ databases">
        <authorList>
            <person name="Grassa J C."/>
        </authorList>
    </citation>
    <scope>NUCLEOTIDE SEQUENCE [LARGE SCALE GENOMIC DNA]</scope>
</reference>
<feature type="region of interest" description="Disordered" evidence="2">
    <location>
        <begin position="1"/>
        <end position="20"/>
    </location>
</feature>
<accession>A0A803NL13</accession>
<dbReference type="EMBL" id="UZAU01000073">
    <property type="status" value="NOT_ANNOTATED_CDS"/>
    <property type="molecule type" value="Genomic_DNA"/>
</dbReference>
<dbReference type="Gramene" id="evm.model.01.2400">
    <property type="protein sequence ID" value="cds.evm.model.01.2400"/>
    <property type="gene ID" value="evm.TU.01.2400"/>
</dbReference>
<evidence type="ECO:0000313" key="3">
    <source>
        <dbReference type="EnsemblPlants" id="cds.evm.model.01.2400"/>
    </source>
</evidence>
<evidence type="ECO:0000313" key="4">
    <source>
        <dbReference type="Proteomes" id="UP000596661"/>
    </source>
</evidence>
<evidence type="ECO:0000256" key="1">
    <source>
        <dbReference type="SAM" id="Coils"/>
    </source>
</evidence>
<protein>
    <submittedName>
        <fullName evidence="3">Uncharacterized protein</fullName>
    </submittedName>
</protein>
<name>A0A803NL13_CANSA</name>
<sequence length="113" mass="12963">MEEGHEDGQNTEDYDDDSDYYKDGYYKDGLYYERDPSLVRVTKELAATQATLEQQQRLTAKMKETIEQLQNKFNGLTWTDGEPSVEEMTEGSVAAVGREIREVQERKGEATRG</sequence>
<dbReference type="Proteomes" id="UP000596661">
    <property type="component" value="Chromosome 1"/>
</dbReference>